<dbReference type="SUPFAM" id="SSF56281">
    <property type="entry name" value="Metallo-hydrolase/oxidoreductase"/>
    <property type="match status" value="1"/>
</dbReference>
<protein>
    <recommendedName>
        <fullName evidence="5">Metallo-beta-lactamase domain-containing protein</fullName>
    </recommendedName>
</protein>
<feature type="non-terminal residue" evidence="6">
    <location>
        <position position="1"/>
    </location>
</feature>
<keyword evidence="3" id="KW-0378">Hydrolase</keyword>
<dbReference type="PANTHER" id="PTHR46233">
    <property type="entry name" value="HYDROXYACYLGLUTATHIONE HYDROLASE GLOC"/>
    <property type="match status" value="1"/>
</dbReference>
<dbReference type="InterPro" id="IPR001279">
    <property type="entry name" value="Metallo-B-lactamas"/>
</dbReference>
<organism evidence="6">
    <name type="scientific">marine metagenome</name>
    <dbReference type="NCBI Taxonomy" id="408172"/>
    <lineage>
        <taxon>unclassified sequences</taxon>
        <taxon>metagenomes</taxon>
        <taxon>ecological metagenomes</taxon>
    </lineage>
</organism>
<comment type="cofactor">
    <cofactor evidence="1">
        <name>Zn(2+)</name>
        <dbReference type="ChEBI" id="CHEBI:29105"/>
    </cofactor>
</comment>
<evidence type="ECO:0000256" key="1">
    <source>
        <dbReference type="ARBA" id="ARBA00001947"/>
    </source>
</evidence>
<keyword evidence="2" id="KW-0479">Metal-binding</keyword>
<dbReference type="CDD" id="cd06262">
    <property type="entry name" value="metallo-hydrolase-like_MBL-fold"/>
    <property type="match status" value="1"/>
</dbReference>
<dbReference type="Gene3D" id="3.60.15.10">
    <property type="entry name" value="Ribonuclease Z/Hydroxyacylglutathione hydrolase-like"/>
    <property type="match status" value="1"/>
</dbReference>
<dbReference type="Pfam" id="PF00753">
    <property type="entry name" value="Lactamase_B"/>
    <property type="match status" value="1"/>
</dbReference>
<dbReference type="InterPro" id="IPR051453">
    <property type="entry name" value="MBL_Glyoxalase_II"/>
</dbReference>
<dbReference type="PANTHER" id="PTHR46233:SF3">
    <property type="entry name" value="HYDROXYACYLGLUTATHIONE HYDROLASE GLOC"/>
    <property type="match status" value="1"/>
</dbReference>
<evidence type="ECO:0000259" key="5">
    <source>
        <dbReference type="SMART" id="SM00849"/>
    </source>
</evidence>
<name>A0A381QG94_9ZZZZ</name>
<gene>
    <name evidence="6" type="ORF">METZ01_LOCUS31199</name>
</gene>
<dbReference type="SMART" id="SM00849">
    <property type="entry name" value="Lactamase_B"/>
    <property type="match status" value="1"/>
</dbReference>
<dbReference type="GO" id="GO:0046872">
    <property type="term" value="F:metal ion binding"/>
    <property type="evidence" value="ECO:0007669"/>
    <property type="project" value="UniProtKB-KW"/>
</dbReference>
<feature type="domain" description="Metallo-beta-lactamase" evidence="5">
    <location>
        <begin position="6"/>
        <end position="182"/>
    </location>
</feature>
<dbReference type="EMBL" id="UINC01001349">
    <property type="protein sequence ID" value="SUZ78345.1"/>
    <property type="molecule type" value="Genomic_DNA"/>
</dbReference>
<proteinExistence type="predicted"/>
<dbReference type="InterPro" id="IPR036866">
    <property type="entry name" value="RibonucZ/Hydroxyglut_hydro"/>
</dbReference>
<sequence>VTGPFQENAYIIWQENSNKSLFIDPGSEPEKLVDAVEEHGFEPQAIINTHAHLDHIGAVRDLQSTYSIPFYLHSNEKVVLNEYARYSSFFGLGPKPAPEVDHWFEEGQLMIGEFKIELFSAPGHTPGGTCLIIHNHVFTGDTLFAGSIGRTDLPGGNWETLNNSLIRIMQVIPSDFVLHPGHGNDTTLKVEMEQNPFLLPLLNRVNSLK</sequence>
<dbReference type="AlphaFoldDB" id="A0A381QG94"/>
<evidence type="ECO:0000313" key="6">
    <source>
        <dbReference type="EMBL" id="SUZ78345.1"/>
    </source>
</evidence>
<reference evidence="6" key="1">
    <citation type="submission" date="2018-05" db="EMBL/GenBank/DDBJ databases">
        <authorList>
            <person name="Lanie J.A."/>
            <person name="Ng W.-L."/>
            <person name="Kazmierczak K.M."/>
            <person name="Andrzejewski T.M."/>
            <person name="Davidsen T.M."/>
            <person name="Wayne K.J."/>
            <person name="Tettelin H."/>
            <person name="Glass J.I."/>
            <person name="Rusch D."/>
            <person name="Podicherti R."/>
            <person name="Tsui H.-C.T."/>
            <person name="Winkler M.E."/>
        </authorList>
    </citation>
    <scope>NUCLEOTIDE SEQUENCE</scope>
</reference>
<evidence type="ECO:0000256" key="3">
    <source>
        <dbReference type="ARBA" id="ARBA00022801"/>
    </source>
</evidence>
<evidence type="ECO:0000256" key="4">
    <source>
        <dbReference type="ARBA" id="ARBA00022833"/>
    </source>
</evidence>
<evidence type="ECO:0000256" key="2">
    <source>
        <dbReference type="ARBA" id="ARBA00022723"/>
    </source>
</evidence>
<keyword evidence="4" id="KW-0862">Zinc</keyword>
<accession>A0A381QG94</accession>
<dbReference type="GO" id="GO:0016787">
    <property type="term" value="F:hydrolase activity"/>
    <property type="evidence" value="ECO:0007669"/>
    <property type="project" value="UniProtKB-KW"/>
</dbReference>